<dbReference type="GO" id="GO:0009102">
    <property type="term" value="P:biotin biosynthetic process"/>
    <property type="evidence" value="ECO:0007669"/>
    <property type="project" value="UniProtKB-UniRule"/>
</dbReference>
<dbReference type="SUPFAM" id="SSF102114">
    <property type="entry name" value="Radical SAM enzymes"/>
    <property type="match status" value="1"/>
</dbReference>
<dbReference type="SMART" id="SM00876">
    <property type="entry name" value="BATS"/>
    <property type="match status" value="1"/>
</dbReference>
<dbReference type="GO" id="GO:0051539">
    <property type="term" value="F:4 iron, 4 sulfur cluster binding"/>
    <property type="evidence" value="ECO:0007669"/>
    <property type="project" value="UniProtKB-KW"/>
</dbReference>
<comment type="cofactor">
    <cofactor evidence="14">
        <name>[2Fe-2S] cluster</name>
        <dbReference type="ChEBI" id="CHEBI:190135"/>
    </cofactor>
    <text evidence="14">Binds 1 [2Fe-2S] cluster. The cluster is coordinated with 3 cysteines and 1 arginine.</text>
</comment>
<dbReference type="UniPathway" id="UPA00078">
    <property type="reaction ID" value="UER00162"/>
</dbReference>
<dbReference type="STRING" id="54.SAMN02745121_04630"/>
<dbReference type="PANTHER" id="PTHR22976">
    <property type="entry name" value="BIOTIN SYNTHASE"/>
    <property type="match status" value="1"/>
</dbReference>
<dbReference type="InterPro" id="IPR002684">
    <property type="entry name" value="Biotin_synth/BioAB"/>
</dbReference>
<dbReference type="InterPro" id="IPR024177">
    <property type="entry name" value="Biotin_synthase"/>
</dbReference>
<evidence type="ECO:0000256" key="9">
    <source>
        <dbReference type="ARBA" id="ARBA00022756"/>
    </source>
</evidence>
<dbReference type="OrthoDB" id="9786826at2"/>
<keyword evidence="5 13" id="KW-0808">Transferase</keyword>
<dbReference type="HAMAP" id="MF_01694">
    <property type="entry name" value="BioB"/>
    <property type="match status" value="1"/>
</dbReference>
<evidence type="ECO:0000256" key="7">
    <source>
        <dbReference type="ARBA" id="ARBA00022714"/>
    </source>
</evidence>
<comment type="similarity">
    <text evidence="2 13">Belongs to the radical SAM superfamily. Biotin synthase family.</text>
</comment>
<dbReference type="InterPro" id="IPR007197">
    <property type="entry name" value="rSAM"/>
</dbReference>
<name>A0A1I2BE38_9BACT</name>
<keyword evidence="10 13" id="KW-0408">Iron</keyword>
<dbReference type="Proteomes" id="UP000199400">
    <property type="component" value="Unassembled WGS sequence"/>
</dbReference>
<sequence>MTSPDARPELPAPHAIADRILGGEWDALDAATLVRYLSGEGELGDLMAAADRLRRARFGDEVHLCSIVNAKMGGCPEDCGFCAQSKHFTTHIKADKFLGHADMVAASRKAQTQGATALGLVTATRGYEDGSKGLKHMIEGIRQVRAAGHTEAHASLGIVSKEALRELRDAGMTEFNHNLESGRSYYEKIVTTHSYDDRLDTIRAAKELGLRTCVGGIFGMGEKPEHRAELAMELRGLDVDEVPINFLVSIEGTNLQHVDPLPPREMLRIIACFRLALPRQNIFIAAGRQHLGQLQPMIFAAGASGMMIGDFLTTPNRSTQDDLEMLEQLGLRGRVCATGEAPPPRPEMAPRVERRAGATHLPVLA</sequence>
<evidence type="ECO:0000256" key="8">
    <source>
        <dbReference type="ARBA" id="ARBA00022723"/>
    </source>
</evidence>
<dbReference type="NCBIfam" id="TIGR00433">
    <property type="entry name" value="bioB"/>
    <property type="match status" value="1"/>
</dbReference>
<comment type="subunit">
    <text evidence="13">Homodimer.</text>
</comment>
<evidence type="ECO:0000256" key="13">
    <source>
        <dbReference type="HAMAP-Rule" id="MF_01694"/>
    </source>
</evidence>
<comment type="cofactor">
    <cofactor evidence="13 14">
        <name>[4Fe-4S] cluster</name>
        <dbReference type="ChEBI" id="CHEBI:49883"/>
    </cofactor>
    <text evidence="13 14">Binds 1 [4Fe-4S] cluster. The cluster is coordinated with 3 cysteines and an exchangeable S-adenosyl-L-methionine.</text>
</comment>
<dbReference type="SFLD" id="SFLDG01278">
    <property type="entry name" value="biotin_synthase_like"/>
    <property type="match status" value="1"/>
</dbReference>
<dbReference type="PROSITE" id="PS51918">
    <property type="entry name" value="RADICAL_SAM"/>
    <property type="match status" value="1"/>
</dbReference>
<accession>A0A1I2BE38</accession>
<comment type="catalytic activity">
    <reaction evidence="12 13">
        <text>(4R,5S)-dethiobiotin + (sulfur carrier)-SH + 2 reduced [2Fe-2S]-[ferredoxin] + 2 S-adenosyl-L-methionine = (sulfur carrier)-H + biotin + 2 5'-deoxyadenosine + 2 L-methionine + 2 oxidized [2Fe-2S]-[ferredoxin]</text>
        <dbReference type="Rhea" id="RHEA:22060"/>
        <dbReference type="Rhea" id="RHEA-COMP:10000"/>
        <dbReference type="Rhea" id="RHEA-COMP:10001"/>
        <dbReference type="Rhea" id="RHEA-COMP:14737"/>
        <dbReference type="Rhea" id="RHEA-COMP:14739"/>
        <dbReference type="ChEBI" id="CHEBI:17319"/>
        <dbReference type="ChEBI" id="CHEBI:29917"/>
        <dbReference type="ChEBI" id="CHEBI:33737"/>
        <dbReference type="ChEBI" id="CHEBI:33738"/>
        <dbReference type="ChEBI" id="CHEBI:57586"/>
        <dbReference type="ChEBI" id="CHEBI:57844"/>
        <dbReference type="ChEBI" id="CHEBI:59789"/>
        <dbReference type="ChEBI" id="CHEBI:64428"/>
        <dbReference type="ChEBI" id="CHEBI:149473"/>
        <dbReference type="EC" id="2.8.1.6"/>
    </reaction>
</comment>
<dbReference type="EMBL" id="FOMX01000015">
    <property type="protein sequence ID" value="SFE54376.1"/>
    <property type="molecule type" value="Genomic_DNA"/>
</dbReference>
<dbReference type="InterPro" id="IPR058240">
    <property type="entry name" value="rSAM_sf"/>
</dbReference>
<dbReference type="RefSeq" id="WP_096326402.1">
    <property type="nucleotide sequence ID" value="NZ_FOMX01000015.1"/>
</dbReference>
<dbReference type="InterPro" id="IPR010722">
    <property type="entry name" value="BATS_dom"/>
</dbReference>
<feature type="region of interest" description="Disordered" evidence="15">
    <location>
        <begin position="337"/>
        <end position="365"/>
    </location>
</feature>
<feature type="binding site" evidence="13 14">
    <location>
        <position position="79"/>
    </location>
    <ligand>
        <name>[4Fe-4S] cluster</name>
        <dbReference type="ChEBI" id="CHEBI:49883"/>
        <note>4Fe-4S-S-AdoMet</note>
    </ligand>
</feature>
<reference evidence="18" key="1">
    <citation type="submission" date="2016-10" db="EMBL/GenBank/DDBJ databases">
        <authorList>
            <person name="Varghese N."/>
            <person name="Submissions S."/>
        </authorList>
    </citation>
    <scope>NUCLEOTIDE SEQUENCE [LARGE SCALE GENOMIC DNA]</scope>
    <source>
        <strain evidence="18">ATCC 25963</strain>
    </source>
</reference>
<evidence type="ECO:0000256" key="6">
    <source>
        <dbReference type="ARBA" id="ARBA00022691"/>
    </source>
</evidence>
<dbReference type="InterPro" id="IPR006638">
    <property type="entry name" value="Elp3/MiaA/NifB-like_rSAM"/>
</dbReference>
<gene>
    <name evidence="13" type="primary">bioB</name>
    <name evidence="17" type="ORF">SAMN02745121_04630</name>
</gene>
<protein>
    <recommendedName>
        <fullName evidence="3 13">Biotin synthase</fullName>
        <ecNumber evidence="3 13">2.8.1.6</ecNumber>
    </recommendedName>
</protein>
<keyword evidence="11 13" id="KW-0411">Iron-sulfur</keyword>
<dbReference type="Gene3D" id="3.20.20.70">
    <property type="entry name" value="Aldolase class I"/>
    <property type="match status" value="1"/>
</dbReference>
<dbReference type="PIRSF" id="PIRSF001619">
    <property type="entry name" value="Biotin_synth"/>
    <property type="match status" value="1"/>
</dbReference>
<evidence type="ECO:0000313" key="18">
    <source>
        <dbReference type="Proteomes" id="UP000199400"/>
    </source>
</evidence>
<evidence type="ECO:0000256" key="14">
    <source>
        <dbReference type="PIRSR" id="PIRSR001619-1"/>
    </source>
</evidence>
<dbReference type="InterPro" id="IPR013785">
    <property type="entry name" value="Aldolase_TIM"/>
</dbReference>
<keyword evidence="7 13" id="KW-0001">2Fe-2S</keyword>
<evidence type="ECO:0000256" key="1">
    <source>
        <dbReference type="ARBA" id="ARBA00004942"/>
    </source>
</evidence>
<proteinExistence type="inferred from homology"/>
<keyword evidence="8 13" id="KW-0479">Metal-binding</keyword>
<keyword evidence="6 13" id="KW-0949">S-adenosyl-L-methionine</keyword>
<dbReference type="SFLD" id="SFLDS00029">
    <property type="entry name" value="Radical_SAM"/>
    <property type="match status" value="1"/>
</dbReference>
<dbReference type="EC" id="2.8.1.6" evidence="3 13"/>
<keyword evidence="4 13" id="KW-0004">4Fe-4S</keyword>
<dbReference type="SFLD" id="SFLDG01060">
    <property type="entry name" value="BATS_domain_containing"/>
    <property type="match status" value="1"/>
</dbReference>
<comment type="cofactor">
    <cofactor evidence="13">
        <name>[2Fe-2S] cluster</name>
        <dbReference type="ChEBI" id="CHEBI:190135"/>
    </cofactor>
    <text evidence="13">Binds 1 [2Fe-2S] cluster. The cluster is coordinated with 3 cysteines and 1 arginine.</text>
</comment>
<dbReference type="AlphaFoldDB" id="A0A1I2BE38"/>
<evidence type="ECO:0000256" key="5">
    <source>
        <dbReference type="ARBA" id="ARBA00022679"/>
    </source>
</evidence>
<keyword evidence="9 13" id="KW-0093">Biotin biosynthesis</keyword>
<feature type="binding site" evidence="13 14">
    <location>
        <position position="82"/>
    </location>
    <ligand>
        <name>[4Fe-4S] cluster</name>
        <dbReference type="ChEBI" id="CHEBI:49883"/>
        <note>4Fe-4S-S-AdoMet</note>
    </ligand>
</feature>
<organism evidence="17 18">
    <name type="scientific">Nannocystis exedens</name>
    <dbReference type="NCBI Taxonomy" id="54"/>
    <lineage>
        <taxon>Bacteria</taxon>
        <taxon>Pseudomonadati</taxon>
        <taxon>Myxococcota</taxon>
        <taxon>Polyangia</taxon>
        <taxon>Nannocystales</taxon>
        <taxon>Nannocystaceae</taxon>
        <taxon>Nannocystis</taxon>
    </lineage>
</organism>
<comment type="function">
    <text evidence="13">Catalyzes the conversion of dethiobiotin (DTB) to biotin by the insertion of a sulfur atom into dethiobiotin via a radical-based mechanism.</text>
</comment>
<feature type="binding site" evidence="13 14">
    <location>
        <position position="213"/>
    </location>
    <ligand>
        <name>[2Fe-2S] cluster</name>
        <dbReference type="ChEBI" id="CHEBI:190135"/>
    </ligand>
</feature>
<evidence type="ECO:0000256" key="2">
    <source>
        <dbReference type="ARBA" id="ARBA00010765"/>
    </source>
</evidence>
<dbReference type="CDD" id="cd01335">
    <property type="entry name" value="Radical_SAM"/>
    <property type="match status" value="1"/>
</dbReference>
<feature type="binding site" evidence="13 14">
    <location>
        <position position="75"/>
    </location>
    <ligand>
        <name>[4Fe-4S] cluster</name>
        <dbReference type="ChEBI" id="CHEBI:49883"/>
        <note>4Fe-4S-S-AdoMet</note>
    </ligand>
</feature>
<evidence type="ECO:0000256" key="3">
    <source>
        <dbReference type="ARBA" id="ARBA00012236"/>
    </source>
</evidence>
<dbReference type="PANTHER" id="PTHR22976:SF2">
    <property type="entry name" value="BIOTIN SYNTHASE, MITOCHONDRIAL"/>
    <property type="match status" value="1"/>
</dbReference>
<dbReference type="GO" id="GO:0004076">
    <property type="term" value="F:biotin synthase activity"/>
    <property type="evidence" value="ECO:0007669"/>
    <property type="project" value="UniProtKB-UniRule"/>
</dbReference>
<evidence type="ECO:0000256" key="12">
    <source>
        <dbReference type="ARBA" id="ARBA00051157"/>
    </source>
</evidence>
<comment type="pathway">
    <text evidence="1 13">Cofactor biosynthesis; biotin biosynthesis; biotin from 7,8-diaminononanoate: step 2/2.</text>
</comment>
<dbReference type="Pfam" id="PF06968">
    <property type="entry name" value="BATS"/>
    <property type="match status" value="1"/>
</dbReference>
<dbReference type="GO" id="GO:0051537">
    <property type="term" value="F:2 iron, 2 sulfur cluster binding"/>
    <property type="evidence" value="ECO:0007669"/>
    <property type="project" value="UniProtKB-KW"/>
</dbReference>
<evidence type="ECO:0000256" key="11">
    <source>
        <dbReference type="ARBA" id="ARBA00023014"/>
    </source>
</evidence>
<evidence type="ECO:0000256" key="15">
    <source>
        <dbReference type="SAM" id="MobiDB-lite"/>
    </source>
</evidence>
<evidence type="ECO:0000259" key="16">
    <source>
        <dbReference type="PROSITE" id="PS51918"/>
    </source>
</evidence>
<dbReference type="SMART" id="SM00729">
    <property type="entry name" value="Elp3"/>
    <property type="match status" value="1"/>
</dbReference>
<evidence type="ECO:0000256" key="10">
    <source>
        <dbReference type="ARBA" id="ARBA00023004"/>
    </source>
</evidence>
<keyword evidence="18" id="KW-1185">Reference proteome</keyword>
<evidence type="ECO:0000256" key="4">
    <source>
        <dbReference type="ARBA" id="ARBA00022485"/>
    </source>
</evidence>
<feature type="domain" description="Radical SAM core" evidence="16">
    <location>
        <begin position="57"/>
        <end position="288"/>
    </location>
</feature>
<dbReference type="Pfam" id="PF04055">
    <property type="entry name" value="Radical_SAM"/>
    <property type="match status" value="1"/>
</dbReference>
<comment type="caution">
    <text evidence="13">Lacks conserved residue(s) required for the propagation of feature annotation.</text>
</comment>
<dbReference type="GO" id="GO:0005506">
    <property type="term" value="F:iron ion binding"/>
    <property type="evidence" value="ECO:0007669"/>
    <property type="project" value="UniProtKB-UniRule"/>
</dbReference>
<evidence type="ECO:0000313" key="17">
    <source>
        <dbReference type="EMBL" id="SFE54376.1"/>
    </source>
</evidence>